<dbReference type="AlphaFoldDB" id="A0A644Y4F7"/>
<accession>A0A644Y4F7</accession>
<protein>
    <recommendedName>
        <fullName evidence="2">Threonine synthase</fullName>
    </recommendedName>
</protein>
<comment type="caution">
    <text evidence="1">The sequence shown here is derived from an EMBL/GenBank/DDBJ whole genome shotgun (WGS) entry which is preliminary data.</text>
</comment>
<sequence>MLSSDEKYCIVLSTASPYKFNVSVLEAIKPDISAKELDPFTALHLLSEVSGTVVPKPLADLEKKPILHNEQIEKNKMKETVLKILKL</sequence>
<dbReference type="EMBL" id="VSSQ01004014">
    <property type="protein sequence ID" value="MPM23370.1"/>
    <property type="molecule type" value="Genomic_DNA"/>
</dbReference>
<reference evidence="1" key="1">
    <citation type="submission" date="2019-08" db="EMBL/GenBank/DDBJ databases">
        <authorList>
            <person name="Kucharzyk K."/>
            <person name="Murdoch R.W."/>
            <person name="Higgins S."/>
            <person name="Loffler F."/>
        </authorList>
    </citation>
    <scope>NUCLEOTIDE SEQUENCE</scope>
</reference>
<gene>
    <name evidence="1" type="ORF">SDC9_69842</name>
</gene>
<evidence type="ECO:0000313" key="1">
    <source>
        <dbReference type="EMBL" id="MPM23370.1"/>
    </source>
</evidence>
<name>A0A644Y4F7_9ZZZZ</name>
<evidence type="ECO:0008006" key="2">
    <source>
        <dbReference type="Google" id="ProtNLM"/>
    </source>
</evidence>
<organism evidence="1">
    <name type="scientific">bioreactor metagenome</name>
    <dbReference type="NCBI Taxonomy" id="1076179"/>
    <lineage>
        <taxon>unclassified sequences</taxon>
        <taxon>metagenomes</taxon>
        <taxon>ecological metagenomes</taxon>
    </lineage>
</organism>
<proteinExistence type="predicted"/>